<dbReference type="InterPro" id="IPR004360">
    <property type="entry name" value="Glyas_Fos-R_dOase_dom"/>
</dbReference>
<comment type="caution">
    <text evidence="2">The sequence shown here is derived from an EMBL/GenBank/DDBJ whole genome shotgun (WGS) entry which is preliminary data.</text>
</comment>
<sequence length="143" mass="15565">MTSEPTDPGPELASVVIFVQDLDESARFYCGLLGLEITTRESTALMLAGEGQPMIVLRAIGPHGEHPMGGIGIQYAVWAAHDADDLRRCERFLKDRSAHIATNVSDGRTIVEGRDPNGLPVMVVHPGPDRTASPKIMTRVYAW</sequence>
<protein>
    <submittedName>
        <fullName evidence="2">VOC family protein</fullName>
    </submittedName>
</protein>
<dbReference type="RefSeq" id="WP_255921008.1">
    <property type="nucleotide sequence ID" value="NZ_JANFNG010000011.1"/>
</dbReference>
<dbReference type="EMBL" id="JANFNG010000011">
    <property type="protein sequence ID" value="MCQ4082104.1"/>
    <property type="molecule type" value="Genomic_DNA"/>
</dbReference>
<dbReference type="Proteomes" id="UP001057702">
    <property type="component" value="Unassembled WGS sequence"/>
</dbReference>
<dbReference type="InterPro" id="IPR037523">
    <property type="entry name" value="VOC_core"/>
</dbReference>
<dbReference type="InterPro" id="IPR029068">
    <property type="entry name" value="Glyas_Bleomycin-R_OHBP_Dase"/>
</dbReference>
<keyword evidence="3" id="KW-1185">Reference proteome</keyword>
<feature type="domain" description="VOC" evidence="1">
    <location>
        <begin position="11"/>
        <end position="126"/>
    </location>
</feature>
<name>A0ABT1PWU3_9ACTN</name>
<dbReference type="CDD" id="cd06587">
    <property type="entry name" value="VOC"/>
    <property type="match status" value="1"/>
</dbReference>
<dbReference type="PROSITE" id="PS51819">
    <property type="entry name" value="VOC"/>
    <property type="match status" value="1"/>
</dbReference>
<accession>A0ABT1PWU3</accession>
<dbReference type="SUPFAM" id="SSF54593">
    <property type="entry name" value="Glyoxalase/Bleomycin resistance protein/Dihydroxybiphenyl dioxygenase"/>
    <property type="match status" value="1"/>
</dbReference>
<reference evidence="2" key="1">
    <citation type="submission" date="2022-06" db="EMBL/GenBank/DDBJ databases">
        <title>Draft genome sequence of Streptomyces sp. RB6PN25 isolated from peat swamp forest in Thailand.</title>
        <authorList>
            <person name="Duangmal K."/>
            <person name="Klaysubun C."/>
        </authorList>
    </citation>
    <scope>NUCLEOTIDE SEQUENCE</scope>
    <source>
        <strain evidence="2">RB6PN25</strain>
    </source>
</reference>
<gene>
    <name evidence="2" type="ORF">NGB36_16180</name>
</gene>
<dbReference type="Gene3D" id="3.10.180.10">
    <property type="entry name" value="2,3-Dihydroxybiphenyl 1,2-Dioxygenase, domain 1"/>
    <property type="match status" value="1"/>
</dbReference>
<evidence type="ECO:0000259" key="1">
    <source>
        <dbReference type="PROSITE" id="PS51819"/>
    </source>
</evidence>
<evidence type="ECO:0000313" key="3">
    <source>
        <dbReference type="Proteomes" id="UP001057702"/>
    </source>
</evidence>
<organism evidence="2 3">
    <name type="scientific">Streptomyces humicola</name>
    <dbReference type="NCBI Taxonomy" id="2953240"/>
    <lineage>
        <taxon>Bacteria</taxon>
        <taxon>Bacillati</taxon>
        <taxon>Actinomycetota</taxon>
        <taxon>Actinomycetes</taxon>
        <taxon>Kitasatosporales</taxon>
        <taxon>Streptomycetaceae</taxon>
        <taxon>Streptomyces</taxon>
    </lineage>
</organism>
<evidence type="ECO:0000313" key="2">
    <source>
        <dbReference type="EMBL" id="MCQ4082104.1"/>
    </source>
</evidence>
<proteinExistence type="predicted"/>
<dbReference type="Pfam" id="PF00903">
    <property type="entry name" value="Glyoxalase"/>
    <property type="match status" value="1"/>
</dbReference>